<gene>
    <name evidence="8" type="ORF">EKG83_30480</name>
</gene>
<evidence type="ECO:0000256" key="5">
    <source>
        <dbReference type="ARBA" id="ARBA00022801"/>
    </source>
</evidence>
<dbReference type="GO" id="GO:0006154">
    <property type="term" value="P:adenosine catabolic process"/>
    <property type="evidence" value="ECO:0007669"/>
    <property type="project" value="TreeGrafter"/>
</dbReference>
<evidence type="ECO:0000256" key="6">
    <source>
        <dbReference type="ARBA" id="ARBA00022833"/>
    </source>
</evidence>
<evidence type="ECO:0000313" key="9">
    <source>
        <dbReference type="Proteomes" id="UP000325787"/>
    </source>
</evidence>
<dbReference type="AlphaFoldDB" id="A0A5Q0H4S3"/>
<feature type="domain" description="Adenosine deaminase" evidence="7">
    <location>
        <begin position="245"/>
        <end position="470"/>
    </location>
</feature>
<dbReference type="InterPro" id="IPR006330">
    <property type="entry name" value="Ado/ade_deaminase"/>
</dbReference>
<protein>
    <recommendedName>
        <fullName evidence="3">adenosine deaminase</fullName>
        <ecNumber evidence="3">3.5.4.4</ecNumber>
    </recommendedName>
</protein>
<dbReference type="EC" id="3.5.4.4" evidence="3"/>
<evidence type="ECO:0000256" key="4">
    <source>
        <dbReference type="ARBA" id="ARBA00022723"/>
    </source>
</evidence>
<name>A0A5Q0H4S3_SACSY</name>
<dbReference type="Proteomes" id="UP000325787">
    <property type="component" value="Chromosome"/>
</dbReference>
<evidence type="ECO:0000256" key="3">
    <source>
        <dbReference type="ARBA" id="ARBA00012784"/>
    </source>
</evidence>
<dbReference type="SUPFAM" id="SSF51556">
    <property type="entry name" value="Metallo-dependent hydrolases"/>
    <property type="match status" value="1"/>
</dbReference>
<dbReference type="OrthoDB" id="105475at2"/>
<keyword evidence="5" id="KW-0378">Hydrolase</keyword>
<evidence type="ECO:0000313" key="8">
    <source>
        <dbReference type="EMBL" id="QFZ21139.1"/>
    </source>
</evidence>
<dbReference type="Gene3D" id="3.20.20.140">
    <property type="entry name" value="Metal-dependent hydrolases"/>
    <property type="match status" value="1"/>
</dbReference>
<evidence type="ECO:0000256" key="2">
    <source>
        <dbReference type="ARBA" id="ARBA00006676"/>
    </source>
</evidence>
<comment type="similarity">
    <text evidence="2">Belongs to the metallo-dependent hydrolases superfamily. Adenosine and AMP deaminases family.</text>
</comment>
<reference evidence="9" key="1">
    <citation type="journal article" date="2021" name="Curr. Microbiol.">
        <title>Complete genome of nocamycin-producing strain Saccharothrix syringae NRRL B-16468 reveals the biosynthetic potential for secondary metabolites.</title>
        <authorList>
            <person name="Mo X."/>
            <person name="Yang S."/>
        </authorList>
    </citation>
    <scope>NUCLEOTIDE SEQUENCE [LARGE SCALE GENOMIC DNA]</scope>
    <source>
        <strain evidence="9">ATCC 51364 / DSM 43886 / JCM 6844 / KCTC 9398 / NBRC 14523 / NRRL B-16468 / INA 2240</strain>
    </source>
</reference>
<dbReference type="Pfam" id="PF00962">
    <property type="entry name" value="A_deaminase"/>
    <property type="match status" value="1"/>
</dbReference>
<dbReference type="KEGG" id="ssyi:EKG83_30480"/>
<evidence type="ECO:0000259" key="7">
    <source>
        <dbReference type="Pfam" id="PF00962"/>
    </source>
</evidence>
<dbReference type="GO" id="GO:0005829">
    <property type="term" value="C:cytosol"/>
    <property type="evidence" value="ECO:0007669"/>
    <property type="project" value="TreeGrafter"/>
</dbReference>
<keyword evidence="6" id="KW-0862">Zinc</keyword>
<proteinExistence type="inferred from homology"/>
<dbReference type="PANTHER" id="PTHR11409">
    <property type="entry name" value="ADENOSINE DEAMINASE"/>
    <property type="match status" value="1"/>
</dbReference>
<keyword evidence="9" id="KW-1185">Reference proteome</keyword>
<evidence type="ECO:0000256" key="1">
    <source>
        <dbReference type="ARBA" id="ARBA00001947"/>
    </source>
</evidence>
<sequence>MVVDHTTSPEAIVRTLRTSSVGPAVAAVGLLASGALAGAPPASATTPPEVAVERHLDSIRADPARLDAFLRELPKGGDLHTHLSGAVTTETLIDLAAQDGMCIHVTTHVAAAGPCGPEQRPAADAQGDPAFRAEVIGAWSMEGFQPGGGESGHDHFFAAFGKTGAITGPHRPEMLADVLDKAGRQRESYMETMTTRQGSAVFELARGIEFTEDFAELRRRVLADGRLAAIVAAARQETDRDEARYRELLRCGTAQASPGCGVTLRYIHQVGRTNDPAVVFTYMVYGFELAEADHRNVALNLVQPEDAEVALRDYRLHMRMLDHLRGAYAKGHITLHAGELAPGLVKPEELTYHIREAVEVGHAERVGHAVDVLHEDRWPALMRTMRQRHVMVESPLTSNAQILEVSGEEHPFPTYRAFGVPITLATDDEGISRTDLTREYVRATTDYRLGYRSLKTIARTSLDHAFLEGERLWRGPDDYVLTGACARDRAGSPRPSASCRAFLERNPKAKLQWAQEAAFTDFERRHR</sequence>
<dbReference type="GO" id="GO:0046872">
    <property type="term" value="F:metal ion binding"/>
    <property type="evidence" value="ECO:0007669"/>
    <property type="project" value="UniProtKB-KW"/>
</dbReference>
<dbReference type="PANTHER" id="PTHR11409:SF43">
    <property type="entry name" value="ADENOSINE DEAMINASE"/>
    <property type="match status" value="1"/>
</dbReference>
<accession>A0A5Q0H4S3</accession>
<dbReference type="GO" id="GO:0046103">
    <property type="term" value="P:inosine biosynthetic process"/>
    <property type="evidence" value="ECO:0007669"/>
    <property type="project" value="TreeGrafter"/>
</dbReference>
<comment type="cofactor">
    <cofactor evidence="1">
        <name>Zn(2+)</name>
        <dbReference type="ChEBI" id="CHEBI:29105"/>
    </cofactor>
</comment>
<dbReference type="InterPro" id="IPR001365">
    <property type="entry name" value="A_deaminase_dom"/>
</dbReference>
<organism evidence="8 9">
    <name type="scientific">Saccharothrix syringae</name>
    <name type="common">Nocardiopsis syringae</name>
    <dbReference type="NCBI Taxonomy" id="103733"/>
    <lineage>
        <taxon>Bacteria</taxon>
        <taxon>Bacillati</taxon>
        <taxon>Actinomycetota</taxon>
        <taxon>Actinomycetes</taxon>
        <taxon>Pseudonocardiales</taxon>
        <taxon>Pseudonocardiaceae</taxon>
        <taxon>Saccharothrix</taxon>
    </lineage>
</organism>
<dbReference type="GO" id="GO:0004000">
    <property type="term" value="F:adenosine deaminase activity"/>
    <property type="evidence" value="ECO:0007669"/>
    <property type="project" value="UniProtKB-ARBA"/>
</dbReference>
<dbReference type="EMBL" id="CP034550">
    <property type="protein sequence ID" value="QFZ21139.1"/>
    <property type="molecule type" value="Genomic_DNA"/>
</dbReference>
<keyword evidence="4" id="KW-0479">Metal-binding</keyword>
<dbReference type="GO" id="GO:0043103">
    <property type="term" value="P:hypoxanthine salvage"/>
    <property type="evidence" value="ECO:0007669"/>
    <property type="project" value="TreeGrafter"/>
</dbReference>
<dbReference type="InterPro" id="IPR032466">
    <property type="entry name" value="Metal_Hydrolase"/>
</dbReference>